<dbReference type="GO" id="GO:0005886">
    <property type="term" value="C:plasma membrane"/>
    <property type="evidence" value="ECO:0007669"/>
    <property type="project" value="TreeGrafter"/>
</dbReference>
<evidence type="ECO:0000256" key="2">
    <source>
        <dbReference type="SAM" id="Phobius"/>
    </source>
</evidence>
<dbReference type="InterPro" id="IPR036259">
    <property type="entry name" value="MFS_trans_sf"/>
</dbReference>
<feature type="transmembrane region" description="Helical" evidence="2">
    <location>
        <begin position="73"/>
        <end position="91"/>
    </location>
</feature>
<keyword evidence="2" id="KW-0472">Membrane</keyword>
<evidence type="ECO:0000313" key="3">
    <source>
        <dbReference type="EMBL" id="GAO28357.1"/>
    </source>
</evidence>
<accession>A0A0E9LRX9</accession>
<sequence>MFGAAILSVFFNFVTRDSLYLIYILQALISFCAGIIFPLLWSMYADTADYSQWQTGRRATGLVFSASSMTQKLGWTLGGSITLWLLALYGFQANVEQAPETIKGIKYMMSYVPGIAALISGLFMIFYKLSDQKMEEIIADLDAKRATEEK</sequence>
<reference evidence="3 4" key="1">
    <citation type="journal article" date="2015" name="Microbes Environ.">
        <title>Distribution and evolution of nitrogen fixation genes in the phylum bacteroidetes.</title>
        <authorList>
            <person name="Inoue J."/>
            <person name="Oshima K."/>
            <person name="Suda W."/>
            <person name="Sakamoto M."/>
            <person name="Iino T."/>
            <person name="Noda S."/>
            <person name="Hongoh Y."/>
            <person name="Hattori M."/>
            <person name="Ohkuma M."/>
        </authorList>
    </citation>
    <scope>NUCLEOTIDE SEQUENCE [LARGE SCALE GENOMIC DNA]</scope>
    <source>
        <strain evidence="3">JCM 15548</strain>
    </source>
</reference>
<keyword evidence="4" id="KW-1185">Reference proteome</keyword>
<dbReference type="Pfam" id="PF13347">
    <property type="entry name" value="MFS_2"/>
    <property type="match status" value="1"/>
</dbReference>
<keyword evidence="2" id="KW-1133">Transmembrane helix</keyword>
<name>A0A0E9LRX9_9BACT</name>
<dbReference type="AlphaFoldDB" id="A0A0E9LRX9"/>
<dbReference type="SUPFAM" id="SSF103473">
    <property type="entry name" value="MFS general substrate transporter"/>
    <property type="match status" value="1"/>
</dbReference>
<comment type="caution">
    <text evidence="3">The sequence shown here is derived from an EMBL/GenBank/DDBJ whole genome shotgun (WGS) entry which is preliminary data.</text>
</comment>
<keyword evidence="2" id="KW-0812">Transmembrane</keyword>
<dbReference type="PANTHER" id="PTHR11328:SF24">
    <property type="entry name" value="MAJOR FACILITATOR SUPERFAMILY (MFS) PROFILE DOMAIN-CONTAINING PROTEIN"/>
    <property type="match status" value="1"/>
</dbReference>
<proteinExistence type="inferred from homology"/>
<protein>
    <submittedName>
        <fullName evidence="3">Glucuronide transporter UidB</fullName>
    </submittedName>
</protein>
<comment type="similarity">
    <text evidence="1">Belongs to the sodium:galactoside symporter (TC 2.A.2) family.</text>
</comment>
<gene>
    <name evidence="3" type="ORF">JCM15548_1441</name>
</gene>
<dbReference type="GO" id="GO:0015293">
    <property type="term" value="F:symporter activity"/>
    <property type="evidence" value="ECO:0007669"/>
    <property type="project" value="InterPro"/>
</dbReference>
<dbReference type="STRING" id="1236989.JCM15548_1441"/>
<dbReference type="InterPro" id="IPR039672">
    <property type="entry name" value="MFS_2"/>
</dbReference>
<dbReference type="GO" id="GO:0008643">
    <property type="term" value="P:carbohydrate transport"/>
    <property type="evidence" value="ECO:0007669"/>
    <property type="project" value="InterPro"/>
</dbReference>
<dbReference type="EMBL" id="BAZW01000002">
    <property type="protein sequence ID" value="GAO28357.1"/>
    <property type="molecule type" value="Genomic_DNA"/>
</dbReference>
<evidence type="ECO:0000256" key="1">
    <source>
        <dbReference type="ARBA" id="ARBA00009617"/>
    </source>
</evidence>
<dbReference type="PANTHER" id="PTHR11328">
    <property type="entry name" value="MAJOR FACILITATOR SUPERFAMILY DOMAIN-CONTAINING PROTEIN"/>
    <property type="match status" value="1"/>
</dbReference>
<feature type="transmembrane region" description="Helical" evidence="2">
    <location>
        <begin position="20"/>
        <end position="41"/>
    </location>
</feature>
<dbReference type="Gene3D" id="1.20.1250.20">
    <property type="entry name" value="MFS general substrate transporter like domains"/>
    <property type="match status" value="1"/>
</dbReference>
<organism evidence="3 4">
    <name type="scientific">Geofilum rubicundum JCM 15548</name>
    <dbReference type="NCBI Taxonomy" id="1236989"/>
    <lineage>
        <taxon>Bacteria</taxon>
        <taxon>Pseudomonadati</taxon>
        <taxon>Bacteroidota</taxon>
        <taxon>Bacteroidia</taxon>
        <taxon>Marinilabiliales</taxon>
        <taxon>Marinilabiliaceae</taxon>
        <taxon>Geofilum</taxon>
    </lineage>
</organism>
<dbReference type="Proteomes" id="UP000032900">
    <property type="component" value="Unassembled WGS sequence"/>
</dbReference>
<feature type="transmembrane region" description="Helical" evidence="2">
    <location>
        <begin position="111"/>
        <end position="129"/>
    </location>
</feature>
<evidence type="ECO:0000313" key="4">
    <source>
        <dbReference type="Proteomes" id="UP000032900"/>
    </source>
</evidence>